<dbReference type="InterPro" id="IPR000182">
    <property type="entry name" value="GNAT_dom"/>
</dbReference>
<dbReference type="InterPro" id="IPR016181">
    <property type="entry name" value="Acyl_CoA_acyltransferase"/>
</dbReference>
<dbReference type="PROSITE" id="PS51186">
    <property type="entry name" value="GNAT"/>
    <property type="match status" value="1"/>
</dbReference>
<dbReference type="InterPro" id="IPR013653">
    <property type="entry name" value="GCN5-like_dom"/>
</dbReference>
<dbReference type="EMBL" id="CP060636">
    <property type="protein sequence ID" value="QNM13444.1"/>
    <property type="molecule type" value="Genomic_DNA"/>
</dbReference>
<dbReference type="RefSeq" id="WP_117536588.1">
    <property type="nucleotide sequence ID" value="NZ_CP060636.1"/>
</dbReference>
<dbReference type="KEGG" id="ehn:H9Q80_05715"/>
<organism evidence="2 3">
    <name type="scientific">[Eubacterium] hominis</name>
    <dbReference type="NCBI Taxonomy" id="2764325"/>
    <lineage>
        <taxon>Bacteria</taxon>
        <taxon>Bacillati</taxon>
        <taxon>Bacillota</taxon>
        <taxon>Erysipelotrichia</taxon>
        <taxon>Erysipelotrichales</taxon>
        <taxon>Erysipelotrichaceae</taxon>
        <taxon>Amedibacillus</taxon>
    </lineage>
</organism>
<reference evidence="2 3" key="1">
    <citation type="submission" date="2020-08" db="EMBL/GenBank/DDBJ databases">
        <authorList>
            <person name="Liu C."/>
            <person name="Sun Q."/>
        </authorList>
    </citation>
    <scope>NUCLEOTIDE SEQUENCE [LARGE SCALE GENOMIC DNA]</scope>
    <source>
        <strain evidence="2 3">NSJ-61</strain>
    </source>
</reference>
<feature type="domain" description="N-acetyltransferase" evidence="1">
    <location>
        <begin position="107"/>
        <end position="229"/>
    </location>
</feature>
<protein>
    <submittedName>
        <fullName evidence="2">GNAT family N-acetyltransferase</fullName>
    </submittedName>
</protein>
<dbReference type="SUPFAM" id="SSF55729">
    <property type="entry name" value="Acyl-CoA N-acyltransferases (Nat)"/>
    <property type="match status" value="1"/>
</dbReference>
<proteinExistence type="predicted"/>
<keyword evidence="2" id="KW-0808">Transferase</keyword>
<accession>A0A7G9GRL2</accession>
<dbReference type="AlphaFoldDB" id="A0A7G9GRL2"/>
<evidence type="ECO:0000313" key="2">
    <source>
        <dbReference type="EMBL" id="QNM13444.1"/>
    </source>
</evidence>
<dbReference type="Pfam" id="PF08445">
    <property type="entry name" value="FR47"/>
    <property type="match status" value="1"/>
</dbReference>
<dbReference type="Gene3D" id="3.40.630.30">
    <property type="match status" value="1"/>
</dbReference>
<dbReference type="GO" id="GO:0016747">
    <property type="term" value="F:acyltransferase activity, transferring groups other than amino-acyl groups"/>
    <property type="evidence" value="ECO:0007669"/>
    <property type="project" value="InterPro"/>
</dbReference>
<sequence>MDLEKNIVLYADMLECERKNQPIYYEDEHALCIQDTYNQMLYCASDNKKSAKRMVEAMPESFSMIVAHDMYTDQYIKERFHIACTLECYHTMYIGKEKPVVILPEGYTMRLLDEHYLPEVMSLYSMEDCNDEAYLRPCLEDGMAGVFQNDILCGFMGVHEKSSMGILEIKPEYRRQGLAVALIHQIVGMQMDRGRIPYGEIVKDNIASIKLQEKAGLVVSKELTYWYFP</sequence>
<dbReference type="Proteomes" id="UP000515856">
    <property type="component" value="Chromosome"/>
</dbReference>
<name>A0A7G9GRL2_9FIRM</name>
<gene>
    <name evidence="2" type="ORF">H9Q80_05715</name>
</gene>
<keyword evidence="3" id="KW-1185">Reference proteome</keyword>
<evidence type="ECO:0000313" key="3">
    <source>
        <dbReference type="Proteomes" id="UP000515856"/>
    </source>
</evidence>
<evidence type="ECO:0000259" key="1">
    <source>
        <dbReference type="PROSITE" id="PS51186"/>
    </source>
</evidence>